<dbReference type="Pfam" id="PF05721">
    <property type="entry name" value="PhyH"/>
    <property type="match status" value="1"/>
</dbReference>
<comment type="caution">
    <text evidence="13">The sequence shown here is derived from an EMBL/GenBank/DDBJ whole genome shotgun (WGS) entry which is preliminary data.</text>
</comment>
<evidence type="ECO:0000256" key="9">
    <source>
        <dbReference type="ARBA" id="ARBA00023004"/>
    </source>
</evidence>
<comment type="cofactor">
    <cofactor evidence="2">
        <name>Fe cation</name>
        <dbReference type="ChEBI" id="CHEBI:24875"/>
    </cofactor>
</comment>
<keyword evidence="8" id="KW-0560">Oxidoreductase</keyword>
<gene>
    <name evidence="13" type="ORF">TCAL_16882</name>
</gene>
<dbReference type="GO" id="GO:0005777">
    <property type="term" value="C:peroxisome"/>
    <property type="evidence" value="ECO:0007669"/>
    <property type="project" value="UniProtKB-ARBA"/>
</dbReference>
<evidence type="ECO:0000256" key="10">
    <source>
        <dbReference type="ARBA" id="ARBA00034809"/>
    </source>
</evidence>
<dbReference type="PANTHER" id="PTHR21308:SF1">
    <property type="entry name" value="PHYTANOYL-COA DIOXYGENASE, PEROXISOMAL"/>
    <property type="match status" value="1"/>
</dbReference>
<dbReference type="EC" id="1.14.11.18" evidence="10"/>
<dbReference type="STRING" id="6832.A0A553P684"/>
<dbReference type="OMA" id="CCAWTAM"/>
<evidence type="ECO:0000256" key="11">
    <source>
        <dbReference type="ARBA" id="ARBA00034921"/>
    </source>
</evidence>
<dbReference type="SUPFAM" id="SSF51197">
    <property type="entry name" value="Clavaminate synthase-like"/>
    <property type="match status" value="1"/>
</dbReference>
<accession>A0A553P684</accession>
<dbReference type="EMBL" id="VCGU01000007">
    <property type="protein sequence ID" value="TRY73198.1"/>
    <property type="molecule type" value="Genomic_DNA"/>
</dbReference>
<keyword evidence="5" id="KW-0479">Metal-binding</keyword>
<dbReference type="InterPro" id="IPR047128">
    <property type="entry name" value="PhyH"/>
</dbReference>
<dbReference type="PANTHER" id="PTHR21308">
    <property type="entry name" value="PHYTANOYL-COA ALPHA-HYDROXYLASE"/>
    <property type="match status" value="1"/>
</dbReference>
<organism evidence="13 14">
    <name type="scientific">Tigriopus californicus</name>
    <name type="common">Marine copepod</name>
    <dbReference type="NCBI Taxonomy" id="6832"/>
    <lineage>
        <taxon>Eukaryota</taxon>
        <taxon>Metazoa</taxon>
        <taxon>Ecdysozoa</taxon>
        <taxon>Arthropoda</taxon>
        <taxon>Crustacea</taxon>
        <taxon>Multicrustacea</taxon>
        <taxon>Hexanauplia</taxon>
        <taxon>Copepoda</taxon>
        <taxon>Harpacticoida</taxon>
        <taxon>Harpacticidae</taxon>
        <taxon>Tigriopus</taxon>
    </lineage>
</organism>
<keyword evidence="6" id="KW-0847">Vitamin C</keyword>
<dbReference type="GO" id="GO:0001561">
    <property type="term" value="P:fatty acid alpha-oxidation"/>
    <property type="evidence" value="ECO:0007669"/>
    <property type="project" value="InterPro"/>
</dbReference>
<reference evidence="13 14" key="1">
    <citation type="journal article" date="2018" name="Nat. Ecol. Evol.">
        <title>Genomic signatures of mitonuclear coevolution across populations of Tigriopus californicus.</title>
        <authorList>
            <person name="Barreto F.S."/>
            <person name="Watson E.T."/>
            <person name="Lima T.G."/>
            <person name="Willett C.S."/>
            <person name="Edmands S."/>
            <person name="Li W."/>
            <person name="Burton R.S."/>
        </authorList>
    </citation>
    <scope>NUCLEOTIDE SEQUENCE [LARGE SCALE GENOMIC DNA]</scope>
    <source>
        <strain evidence="13 14">San Diego</strain>
    </source>
</reference>
<evidence type="ECO:0000256" key="6">
    <source>
        <dbReference type="ARBA" id="ARBA00022896"/>
    </source>
</evidence>
<evidence type="ECO:0000256" key="1">
    <source>
        <dbReference type="ARBA" id="ARBA00001961"/>
    </source>
</evidence>
<evidence type="ECO:0000256" key="12">
    <source>
        <dbReference type="ARBA" id="ARBA00034924"/>
    </source>
</evidence>
<comment type="similarity">
    <text evidence="4">Belongs to the PhyH family.</text>
</comment>
<dbReference type="Proteomes" id="UP000318571">
    <property type="component" value="Chromosome 3"/>
</dbReference>
<dbReference type="Gene3D" id="2.60.120.620">
    <property type="entry name" value="q2cbj1_9rhob like domain"/>
    <property type="match status" value="1"/>
</dbReference>
<dbReference type="GO" id="GO:0046872">
    <property type="term" value="F:metal ion binding"/>
    <property type="evidence" value="ECO:0007669"/>
    <property type="project" value="UniProtKB-KW"/>
</dbReference>
<name>A0A553P684_TIGCA</name>
<evidence type="ECO:0000256" key="5">
    <source>
        <dbReference type="ARBA" id="ARBA00022723"/>
    </source>
</evidence>
<evidence type="ECO:0000256" key="4">
    <source>
        <dbReference type="ARBA" id="ARBA00005830"/>
    </source>
</evidence>
<comment type="cofactor">
    <cofactor evidence="1">
        <name>L-ascorbate</name>
        <dbReference type="ChEBI" id="CHEBI:38290"/>
    </cofactor>
</comment>
<protein>
    <recommendedName>
        <fullName evidence="10">phytanoyl-CoA dioxygenase</fullName>
        <ecNumber evidence="10">1.14.11.18</ecNumber>
    </recommendedName>
    <alternativeName>
        <fullName evidence="11">Phytanic acid oxidase</fullName>
    </alternativeName>
    <alternativeName>
        <fullName evidence="12">Phytanoyl-CoA alpha-hydroxylase</fullName>
    </alternativeName>
</protein>
<dbReference type="GO" id="GO:0048244">
    <property type="term" value="F:phytanoyl-CoA dioxygenase activity"/>
    <property type="evidence" value="ECO:0007669"/>
    <property type="project" value="UniProtKB-EC"/>
</dbReference>
<dbReference type="FunFam" id="2.60.120.620:FF:000012">
    <property type="entry name" value="Phytanoyl-CoA dioxygenase, peroxisomal"/>
    <property type="match status" value="1"/>
</dbReference>
<evidence type="ECO:0000313" key="14">
    <source>
        <dbReference type="Proteomes" id="UP000318571"/>
    </source>
</evidence>
<proteinExistence type="inferred from homology"/>
<dbReference type="GO" id="GO:0031418">
    <property type="term" value="F:L-ascorbic acid binding"/>
    <property type="evidence" value="ECO:0007669"/>
    <property type="project" value="UniProtKB-KW"/>
</dbReference>
<keyword evidence="14" id="KW-1185">Reference proteome</keyword>
<evidence type="ECO:0000313" key="13">
    <source>
        <dbReference type="EMBL" id="TRY73198.1"/>
    </source>
</evidence>
<keyword evidence="9" id="KW-0408">Iron</keyword>
<sequence>MPIEANNMETEFKYTPGCATKSAKAGTLSRKQREFYEKNGFLVIPKLIPEDLIDACHRQFLDVIDGRIPKGGITMMKDISLRGKSGYTNERVVNKIQDWVWDEVFSKYILHPHLLDYVENFTGPNIMAMHTMLINKPPDSGKLTSRHPWHQDLHYFPFRPADQIVAAWTAMEHIDGNNGCLVAFPGTHREETLYQHEYPEWEDGVNKMYHGVRGMDHKPKVELHMEKGDTVFFHPLMVHGSGPNKTANFRKAISCHFASSDCHYIDVRGTSQQSIADEVQAITQKRGLTDLTFQDIWHMRSRCVRGLQGKL</sequence>
<evidence type="ECO:0000256" key="8">
    <source>
        <dbReference type="ARBA" id="ARBA00023002"/>
    </source>
</evidence>
<dbReference type="InterPro" id="IPR008775">
    <property type="entry name" value="Phytyl_CoA_dOase-like"/>
</dbReference>
<evidence type="ECO:0000256" key="3">
    <source>
        <dbReference type="ARBA" id="ARBA00004872"/>
    </source>
</evidence>
<keyword evidence="7" id="KW-0223">Dioxygenase</keyword>
<comment type="pathway">
    <text evidence="3">Lipid metabolism; fatty acid metabolism.</text>
</comment>
<dbReference type="AlphaFoldDB" id="A0A553P684"/>
<evidence type="ECO:0000256" key="7">
    <source>
        <dbReference type="ARBA" id="ARBA00022964"/>
    </source>
</evidence>
<evidence type="ECO:0000256" key="2">
    <source>
        <dbReference type="ARBA" id="ARBA00001962"/>
    </source>
</evidence>
<dbReference type="OrthoDB" id="2328924at2759"/>